<reference evidence="11 12" key="1">
    <citation type="journal article" date="2015" name="Genome Announc.">
        <title>Expanding the biotechnology potential of lactobacilli through comparative genomics of 213 strains and associated genera.</title>
        <authorList>
            <person name="Sun Z."/>
            <person name="Harris H.M."/>
            <person name="McCann A."/>
            <person name="Guo C."/>
            <person name="Argimon S."/>
            <person name="Zhang W."/>
            <person name="Yang X."/>
            <person name="Jeffery I.B."/>
            <person name="Cooney J.C."/>
            <person name="Kagawa T.F."/>
            <person name="Liu W."/>
            <person name="Song Y."/>
            <person name="Salvetti E."/>
            <person name="Wrobel A."/>
            <person name="Rasinkangas P."/>
            <person name="Parkhill J."/>
            <person name="Rea M.C."/>
            <person name="O'Sullivan O."/>
            <person name="Ritari J."/>
            <person name="Douillard F.P."/>
            <person name="Paul Ross R."/>
            <person name="Yang R."/>
            <person name="Briner A.E."/>
            <person name="Felis G.E."/>
            <person name="de Vos W.M."/>
            <person name="Barrangou R."/>
            <person name="Klaenhammer T.R."/>
            <person name="Caufield P.W."/>
            <person name="Cui Y."/>
            <person name="Zhang H."/>
            <person name="O'Toole P.W."/>
        </authorList>
    </citation>
    <scope>NUCLEOTIDE SEQUENCE [LARGE SCALE GENOMIC DNA]</scope>
    <source>
        <strain evidence="11 12">DSM 18527</strain>
    </source>
</reference>
<dbReference type="Pfam" id="PF00528">
    <property type="entry name" value="BPD_transp_1"/>
    <property type="match status" value="1"/>
</dbReference>
<dbReference type="PANTHER" id="PTHR30614:SF20">
    <property type="entry name" value="GLUTAMINE TRANSPORT SYSTEM PERMEASE PROTEIN GLNP"/>
    <property type="match status" value="1"/>
</dbReference>
<evidence type="ECO:0000256" key="6">
    <source>
        <dbReference type="ARBA" id="ARBA00022970"/>
    </source>
</evidence>
<protein>
    <submittedName>
        <fullName evidence="11">Glutamate ABC superfamily ATP binding cassette transporter permease protein</fullName>
    </submittedName>
</protein>
<dbReference type="CDD" id="cd06261">
    <property type="entry name" value="TM_PBP2"/>
    <property type="match status" value="1"/>
</dbReference>
<evidence type="ECO:0000256" key="3">
    <source>
        <dbReference type="ARBA" id="ARBA00022448"/>
    </source>
</evidence>
<dbReference type="PROSITE" id="PS50928">
    <property type="entry name" value="ABC_TM1"/>
    <property type="match status" value="1"/>
</dbReference>
<evidence type="ECO:0000256" key="4">
    <source>
        <dbReference type="ARBA" id="ARBA00022475"/>
    </source>
</evidence>
<comment type="caution">
    <text evidence="11">The sequence shown here is derived from an EMBL/GenBank/DDBJ whole genome shotgun (WGS) entry which is preliminary data.</text>
</comment>
<keyword evidence="4" id="KW-1003">Cell membrane</keyword>
<feature type="transmembrane region" description="Helical" evidence="9">
    <location>
        <begin position="20"/>
        <end position="42"/>
    </location>
</feature>
<dbReference type="NCBIfam" id="TIGR01726">
    <property type="entry name" value="HEQRo_perm_3TM"/>
    <property type="match status" value="1"/>
</dbReference>
<accession>A0A0R1Y9X5</accession>
<name>A0A0R1Y9X5_9LACO</name>
<evidence type="ECO:0000313" key="11">
    <source>
        <dbReference type="EMBL" id="KRM36294.1"/>
    </source>
</evidence>
<feature type="transmembrane region" description="Helical" evidence="9">
    <location>
        <begin position="191"/>
        <end position="213"/>
    </location>
</feature>
<dbReference type="GO" id="GO:0006865">
    <property type="term" value="P:amino acid transport"/>
    <property type="evidence" value="ECO:0007669"/>
    <property type="project" value="UniProtKB-KW"/>
</dbReference>
<dbReference type="InterPro" id="IPR010065">
    <property type="entry name" value="AA_ABC_transptr_permease_3TM"/>
</dbReference>
<dbReference type="STRING" id="1423734.FC83_GL003048"/>
<dbReference type="PATRIC" id="fig|1423734.3.peg.3097"/>
<dbReference type="EMBL" id="AZGA01000005">
    <property type="protein sequence ID" value="KRM36294.1"/>
    <property type="molecule type" value="Genomic_DNA"/>
</dbReference>
<keyword evidence="12" id="KW-1185">Reference proteome</keyword>
<dbReference type="GO" id="GO:0022857">
    <property type="term" value="F:transmembrane transporter activity"/>
    <property type="evidence" value="ECO:0007669"/>
    <property type="project" value="InterPro"/>
</dbReference>
<evidence type="ECO:0000313" key="12">
    <source>
        <dbReference type="Proteomes" id="UP000051236"/>
    </source>
</evidence>
<comment type="subcellular location">
    <subcellularLocation>
        <location evidence="1 9">Cell membrane</location>
        <topology evidence="1 9">Multi-pass membrane protein</topology>
    </subcellularLocation>
</comment>
<dbReference type="InterPro" id="IPR000515">
    <property type="entry name" value="MetI-like"/>
</dbReference>
<dbReference type="eggNOG" id="COG0765">
    <property type="taxonomic scope" value="Bacteria"/>
</dbReference>
<dbReference type="RefSeq" id="WP_057002338.1">
    <property type="nucleotide sequence ID" value="NZ_AZGA01000005.1"/>
</dbReference>
<dbReference type="InterPro" id="IPR035906">
    <property type="entry name" value="MetI-like_sf"/>
</dbReference>
<dbReference type="SUPFAM" id="SSF161098">
    <property type="entry name" value="MetI-like"/>
    <property type="match status" value="1"/>
</dbReference>
<dbReference type="Proteomes" id="UP000051236">
    <property type="component" value="Unassembled WGS sequence"/>
</dbReference>
<dbReference type="AlphaFoldDB" id="A0A0R1Y9X5"/>
<sequence>MFDFLGQYYPVFIQGAAQTVVISLIGICIGILLGLVVVAMNLSKFKPFSWLAKTYIAIVRGTPAMIQVMLIYYVLSKALPIPDIRFLGSSLDRVIPGSIALGVNSGAYTAEIFRSGIMSIAVGQTEAGISLGLSENTTLFSVVMPQAVRNILPAMGNEFISLIKESSVLFYIGVQEVTAQALGVGGTLYNFIPPLLVAAAIYFVLTFVLSQLLQLAENRMGRKYLALN</sequence>
<evidence type="ECO:0000256" key="9">
    <source>
        <dbReference type="RuleBase" id="RU363032"/>
    </source>
</evidence>
<dbReference type="FunFam" id="1.10.3720.10:FF:000033">
    <property type="entry name" value="Polar amino acid ABC transporter permease"/>
    <property type="match status" value="1"/>
</dbReference>
<keyword evidence="6" id="KW-0029">Amino-acid transport</keyword>
<dbReference type="GO" id="GO:0043190">
    <property type="term" value="C:ATP-binding cassette (ABC) transporter complex"/>
    <property type="evidence" value="ECO:0007669"/>
    <property type="project" value="InterPro"/>
</dbReference>
<gene>
    <name evidence="11" type="ORF">FC83_GL003048</name>
</gene>
<evidence type="ECO:0000256" key="7">
    <source>
        <dbReference type="ARBA" id="ARBA00022989"/>
    </source>
</evidence>
<dbReference type="Gene3D" id="1.10.3720.10">
    <property type="entry name" value="MetI-like"/>
    <property type="match status" value="1"/>
</dbReference>
<evidence type="ECO:0000256" key="1">
    <source>
        <dbReference type="ARBA" id="ARBA00004651"/>
    </source>
</evidence>
<keyword evidence="7 9" id="KW-1133">Transmembrane helix</keyword>
<evidence type="ECO:0000256" key="2">
    <source>
        <dbReference type="ARBA" id="ARBA00010072"/>
    </source>
</evidence>
<proteinExistence type="inferred from homology"/>
<keyword evidence="8 9" id="KW-0472">Membrane</keyword>
<keyword evidence="3 9" id="KW-0813">Transport</keyword>
<feature type="transmembrane region" description="Helical" evidence="9">
    <location>
        <begin position="54"/>
        <end position="75"/>
    </location>
</feature>
<organism evidence="11 12">
    <name type="scientific">Agrilactobacillus composti DSM 18527 = JCM 14202</name>
    <dbReference type="NCBI Taxonomy" id="1423734"/>
    <lineage>
        <taxon>Bacteria</taxon>
        <taxon>Bacillati</taxon>
        <taxon>Bacillota</taxon>
        <taxon>Bacilli</taxon>
        <taxon>Lactobacillales</taxon>
        <taxon>Lactobacillaceae</taxon>
        <taxon>Agrilactobacillus</taxon>
    </lineage>
</organism>
<evidence type="ECO:0000256" key="5">
    <source>
        <dbReference type="ARBA" id="ARBA00022692"/>
    </source>
</evidence>
<dbReference type="InterPro" id="IPR043429">
    <property type="entry name" value="ArtM/GltK/GlnP/TcyL/YhdX-like"/>
</dbReference>
<feature type="domain" description="ABC transmembrane type-1" evidence="10">
    <location>
        <begin position="16"/>
        <end position="213"/>
    </location>
</feature>
<evidence type="ECO:0000256" key="8">
    <source>
        <dbReference type="ARBA" id="ARBA00023136"/>
    </source>
</evidence>
<keyword evidence="5 9" id="KW-0812">Transmembrane</keyword>
<comment type="similarity">
    <text evidence="2">Belongs to the binding-protein-dependent transport system permease family. HisMQ subfamily.</text>
</comment>
<dbReference type="PANTHER" id="PTHR30614">
    <property type="entry name" value="MEMBRANE COMPONENT OF AMINO ACID ABC TRANSPORTER"/>
    <property type="match status" value="1"/>
</dbReference>
<evidence type="ECO:0000259" key="10">
    <source>
        <dbReference type="PROSITE" id="PS50928"/>
    </source>
</evidence>